<name>A0ABS9ZZD7_9SPHI</name>
<accession>A0ABS9ZZD7</accession>
<keyword evidence="2" id="KW-1185">Reference proteome</keyword>
<comment type="caution">
    <text evidence="1">The sequence shown here is derived from an EMBL/GenBank/DDBJ whole genome shotgun (WGS) entry which is preliminary data.</text>
</comment>
<proteinExistence type="predicted"/>
<sequence>MIATSLNAQSYIAGKGLSLPAAKEGTKFFKFGGDEAVTHFGKHADQIMKVTGKSAYNLKNYVDDANWIIQNGTYSSKLNGYYHYMGNAGKGG</sequence>
<dbReference type="RefSeq" id="WP_243362936.1">
    <property type="nucleotide sequence ID" value="NZ_JALGBH010000002.1"/>
</dbReference>
<dbReference type="Proteomes" id="UP001165460">
    <property type="component" value="Unassembled WGS sequence"/>
</dbReference>
<reference evidence="1" key="1">
    <citation type="submission" date="2022-03" db="EMBL/GenBank/DDBJ databases">
        <authorList>
            <person name="Woo C.Y."/>
        </authorList>
    </citation>
    <scope>NUCLEOTIDE SEQUENCE</scope>
    <source>
        <strain evidence="1">CYS-01</strain>
    </source>
</reference>
<organism evidence="1 2">
    <name type="scientific">Pedobacter montanisoli</name>
    <dbReference type="NCBI Taxonomy" id="2923277"/>
    <lineage>
        <taxon>Bacteria</taxon>
        <taxon>Pseudomonadati</taxon>
        <taxon>Bacteroidota</taxon>
        <taxon>Sphingobacteriia</taxon>
        <taxon>Sphingobacteriales</taxon>
        <taxon>Sphingobacteriaceae</taxon>
        <taxon>Pedobacter</taxon>
    </lineage>
</organism>
<evidence type="ECO:0000313" key="2">
    <source>
        <dbReference type="Proteomes" id="UP001165460"/>
    </source>
</evidence>
<evidence type="ECO:0000313" key="1">
    <source>
        <dbReference type="EMBL" id="MCJ0743672.1"/>
    </source>
</evidence>
<gene>
    <name evidence="1" type="ORF">MMF97_13200</name>
</gene>
<protein>
    <submittedName>
        <fullName evidence="1">Uncharacterized protein</fullName>
    </submittedName>
</protein>
<dbReference type="EMBL" id="JALGBH010000002">
    <property type="protein sequence ID" value="MCJ0743672.1"/>
    <property type="molecule type" value="Genomic_DNA"/>
</dbReference>